<dbReference type="RefSeq" id="XP_007700344.1">
    <property type="nucleotide sequence ID" value="XM_007702154.1"/>
</dbReference>
<organism evidence="5 6">
    <name type="scientific">Cochliobolus sativus (strain ND90Pr / ATCC 201652)</name>
    <name type="common">Common root rot and spot blotch fungus</name>
    <name type="synonym">Bipolaris sorokiniana</name>
    <dbReference type="NCBI Taxonomy" id="665912"/>
    <lineage>
        <taxon>Eukaryota</taxon>
        <taxon>Fungi</taxon>
        <taxon>Dikarya</taxon>
        <taxon>Ascomycota</taxon>
        <taxon>Pezizomycotina</taxon>
        <taxon>Dothideomycetes</taxon>
        <taxon>Pleosporomycetidae</taxon>
        <taxon>Pleosporales</taxon>
        <taxon>Pleosporineae</taxon>
        <taxon>Pleosporaceae</taxon>
        <taxon>Bipolaris</taxon>
    </lineage>
</organism>
<keyword evidence="2 3" id="KW-0040">ANK repeat</keyword>
<evidence type="ECO:0000256" key="1">
    <source>
        <dbReference type="ARBA" id="ARBA00022737"/>
    </source>
</evidence>
<reference evidence="5 6" key="1">
    <citation type="journal article" date="2012" name="PLoS Pathog.">
        <title>Diverse lifestyles and strategies of plant pathogenesis encoded in the genomes of eighteen Dothideomycetes fungi.</title>
        <authorList>
            <person name="Ohm R.A."/>
            <person name="Feau N."/>
            <person name="Henrissat B."/>
            <person name="Schoch C.L."/>
            <person name="Horwitz B.A."/>
            <person name="Barry K.W."/>
            <person name="Condon B.J."/>
            <person name="Copeland A.C."/>
            <person name="Dhillon B."/>
            <person name="Glaser F."/>
            <person name="Hesse C.N."/>
            <person name="Kosti I."/>
            <person name="LaButti K."/>
            <person name="Lindquist E.A."/>
            <person name="Lucas S."/>
            <person name="Salamov A.A."/>
            <person name="Bradshaw R.E."/>
            <person name="Ciuffetti L."/>
            <person name="Hamelin R.C."/>
            <person name="Kema G.H.J."/>
            <person name="Lawrence C."/>
            <person name="Scott J.A."/>
            <person name="Spatafora J.W."/>
            <person name="Turgeon B.G."/>
            <person name="de Wit P.J.G.M."/>
            <person name="Zhong S."/>
            <person name="Goodwin S.B."/>
            <person name="Grigoriev I.V."/>
        </authorList>
    </citation>
    <scope>NUCLEOTIDE SEQUENCE [LARGE SCALE GENOMIC DNA]</scope>
    <source>
        <strain evidence="6">ND90Pr / ATCC 201652</strain>
    </source>
</reference>
<dbReference type="SUPFAM" id="SSF48403">
    <property type="entry name" value="Ankyrin repeat"/>
    <property type="match status" value="2"/>
</dbReference>
<evidence type="ECO:0000256" key="3">
    <source>
        <dbReference type="PROSITE-ProRule" id="PRU00023"/>
    </source>
</evidence>
<dbReference type="Gene3D" id="1.25.40.20">
    <property type="entry name" value="Ankyrin repeat-containing domain"/>
    <property type="match status" value="3"/>
</dbReference>
<dbReference type="KEGG" id="bsc:COCSADRAFT_27109"/>
<evidence type="ECO:0000313" key="6">
    <source>
        <dbReference type="Proteomes" id="UP000016934"/>
    </source>
</evidence>
<dbReference type="AlphaFoldDB" id="M2SN86"/>
<keyword evidence="1" id="KW-0677">Repeat</keyword>
<dbReference type="OMA" id="VNAPPCI"/>
<dbReference type="Pfam" id="PF00023">
    <property type="entry name" value="Ank"/>
    <property type="match status" value="1"/>
</dbReference>
<sequence>MPKINHPRISPTEWQHHKKTIQKLYLSEDKSLMGEGGVIEIMKGKGFSASKPQYEAQFMRWGFKKKLTRENWHTIGHIIKNRDELGRVSYVYAYGARLPINKVKKETARYKTCDRNRECCTKQLLPAGIEVQSDNEEDEETILSPEAQELYSNNTSNTWPSVEPHTLEGPWNPAPVLDLFQPRDPQMFHSRLLADLPTPNTTDRTFQNALFWNTGLSGSYSQPSPFNSCDDVVRHSSLGISILKKTFSMPMNTIALFTDLNTPLFREFRALLKDNQPKIFASINQMRYLLPSEPNQLQKASVDLVILKQILYLLMNNFAGSDYAVFDTIFEQVRQFSVAHMEDMLNTLPHPYAAALQQSILTIAIKSNISILVEVILRRGLDSNRVTCYFGGEIFTPLGLACKFCHLEVVKVLLRAGADPNRSLRDDLRFNSISYLLSTKTGNSREASFPPVVCNILQQLLDHHARISWKVLDVHAFWKNEMLIDVLIHHNKFSINSESPSSEFDIKNVLNQIMKVKHQEKIPLIIQTILGNDSVLLNEGFVYKVWMAELLQNASYRGNLSLINYILERLGLIPDSTCLYPYLLEGYWLGITTTPFAEAIRRGNQEMIDLLTSSGDLETTIKEIHIESAIVAAAETGNQDLIQHLLAMHKRSFWEILGSSFLKIPKSTGRISKICCYALTAAVLGGYKDIIELLMAAGVQPDGTSVAAAILTRNVQLFDLFLDTAVCIKNSSGLAILAVRWGSQHVLKRLIVCGADPNERRIDLEYLSLPSLYPEREMDLENLILWSWHLETKKIHFSTLNEAMERGDHDTFQLLLDHGAHFITIFSGIATSALEEAINCGHETFVHKLLAHGADPKDPGALQAAMNKSQTGSLLEVIEQHNETMVRMLASYIALNRVAFRQAVNGNIMPLGKGIATGNIKIVQILLKCGGDPNSTVEVAECFGPHRGRLNAVLKAIQTGSLAMVELLHNAGADLGFNATIGIAYTSLQLAIDLGHFEIVQYLLEQGVDVNAPPCIWEGGTALQFAAKTGSVLIAEMLHKRGAEINHPGSKYMGTTAFEIAAAHGRIDMLLWLFHHGVDIVSDGGEQVCRACKFAEENGQIAAKNLVEQLETEAKQNLLFTAYQEPW</sequence>
<accession>M2SN86</accession>
<dbReference type="PROSITE" id="PS50088">
    <property type="entry name" value="ANK_REPEAT"/>
    <property type="match status" value="3"/>
</dbReference>
<dbReference type="InterPro" id="IPR002110">
    <property type="entry name" value="Ankyrin_rpt"/>
</dbReference>
<keyword evidence="6" id="KW-1185">Reference proteome</keyword>
<dbReference type="OrthoDB" id="3694222at2759"/>
<protein>
    <recommendedName>
        <fullName evidence="4">Clr5 domain-containing protein</fullName>
    </recommendedName>
</protein>
<gene>
    <name evidence="5" type="ORF">COCSADRAFT_27109</name>
</gene>
<dbReference type="EMBL" id="KB445644">
    <property type="protein sequence ID" value="EMD63785.1"/>
    <property type="molecule type" value="Genomic_DNA"/>
</dbReference>
<dbReference type="Pfam" id="PF12796">
    <property type="entry name" value="Ank_2"/>
    <property type="match status" value="2"/>
</dbReference>
<dbReference type="InterPro" id="IPR025676">
    <property type="entry name" value="Clr5_dom"/>
</dbReference>
<name>M2SN86_COCSN</name>
<dbReference type="InterPro" id="IPR036770">
    <property type="entry name" value="Ankyrin_rpt-contain_sf"/>
</dbReference>
<feature type="domain" description="Clr5" evidence="4">
    <location>
        <begin position="11"/>
        <end position="65"/>
    </location>
</feature>
<dbReference type="HOGENOM" id="CLU_008198_0_0_1"/>
<dbReference type="GeneID" id="19135617"/>
<feature type="repeat" description="ANK" evidence="3">
    <location>
        <begin position="393"/>
        <end position="425"/>
    </location>
</feature>
<dbReference type="Proteomes" id="UP000016934">
    <property type="component" value="Unassembled WGS sequence"/>
</dbReference>
<dbReference type="SMART" id="SM00248">
    <property type="entry name" value="ANK"/>
    <property type="match status" value="13"/>
</dbReference>
<dbReference type="PANTHER" id="PTHR24198:SF165">
    <property type="entry name" value="ANKYRIN REPEAT-CONTAINING PROTEIN-RELATED"/>
    <property type="match status" value="1"/>
</dbReference>
<feature type="repeat" description="ANK" evidence="3">
    <location>
        <begin position="1018"/>
        <end position="1050"/>
    </location>
</feature>
<evidence type="ECO:0000313" key="5">
    <source>
        <dbReference type="EMBL" id="EMD63785.1"/>
    </source>
</evidence>
<dbReference type="PROSITE" id="PS50297">
    <property type="entry name" value="ANK_REP_REGION"/>
    <property type="match status" value="3"/>
</dbReference>
<dbReference type="Pfam" id="PF14420">
    <property type="entry name" value="Clr5"/>
    <property type="match status" value="1"/>
</dbReference>
<dbReference type="eggNOG" id="KOG4177">
    <property type="taxonomic scope" value="Eukaryota"/>
</dbReference>
<feature type="repeat" description="ANK" evidence="3">
    <location>
        <begin position="983"/>
        <end position="1015"/>
    </location>
</feature>
<dbReference type="PANTHER" id="PTHR24198">
    <property type="entry name" value="ANKYRIN REPEAT AND PROTEIN KINASE DOMAIN-CONTAINING PROTEIN"/>
    <property type="match status" value="1"/>
</dbReference>
<reference evidence="6" key="2">
    <citation type="journal article" date="2013" name="PLoS Genet.">
        <title>Comparative genome structure, secondary metabolite, and effector coding capacity across Cochliobolus pathogens.</title>
        <authorList>
            <person name="Condon B.J."/>
            <person name="Leng Y."/>
            <person name="Wu D."/>
            <person name="Bushley K.E."/>
            <person name="Ohm R.A."/>
            <person name="Otillar R."/>
            <person name="Martin J."/>
            <person name="Schackwitz W."/>
            <person name="Grimwood J."/>
            <person name="MohdZainudin N."/>
            <person name="Xue C."/>
            <person name="Wang R."/>
            <person name="Manning V.A."/>
            <person name="Dhillon B."/>
            <person name="Tu Z.J."/>
            <person name="Steffenson B.J."/>
            <person name="Salamov A."/>
            <person name="Sun H."/>
            <person name="Lowry S."/>
            <person name="LaButti K."/>
            <person name="Han J."/>
            <person name="Copeland A."/>
            <person name="Lindquist E."/>
            <person name="Barry K."/>
            <person name="Schmutz J."/>
            <person name="Baker S.E."/>
            <person name="Ciuffetti L.M."/>
            <person name="Grigoriev I.V."/>
            <person name="Zhong S."/>
            <person name="Turgeon B.G."/>
        </authorList>
    </citation>
    <scope>NUCLEOTIDE SEQUENCE [LARGE SCALE GENOMIC DNA]</scope>
    <source>
        <strain evidence="6">ND90Pr / ATCC 201652</strain>
    </source>
</reference>
<evidence type="ECO:0000256" key="2">
    <source>
        <dbReference type="ARBA" id="ARBA00023043"/>
    </source>
</evidence>
<evidence type="ECO:0000259" key="4">
    <source>
        <dbReference type="Pfam" id="PF14420"/>
    </source>
</evidence>
<proteinExistence type="predicted"/>